<evidence type="ECO:0000313" key="4">
    <source>
        <dbReference type="EMBL" id="MBO3273582.1"/>
    </source>
</evidence>
<dbReference type="Proteomes" id="UP000670527">
    <property type="component" value="Unassembled WGS sequence"/>
</dbReference>
<comment type="caution">
    <text evidence="4">The sequence shown here is derived from an EMBL/GenBank/DDBJ whole genome shotgun (WGS) entry which is preliminary data.</text>
</comment>
<dbReference type="SUPFAM" id="SSF56935">
    <property type="entry name" value="Porins"/>
    <property type="match status" value="1"/>
</dbReference>
<feature type="domain" description="TonB-dependent receptor plug" evidence="3">
    <location>
        <begin position="18"/>
        <end position="141"/>
    </location>
</feature>
<keyword evidence="2" id="KW-0998">Cell outer membrane</keyword>
<keyword evidence="2" id="KW-1134">Transmembrane beta strand</keyword>
<evidence type="ECO:0000313" key="5">
    <source>
        <dbReference type="Proteomes" id="UP000670527"/>
    </source>
</evidence>
<dbReference type="InterPro" id="IPR012910">
    <property type="entry name" value="Plug_dom"/>
</dbReference>
<dbReference type="Gene3D" id="2.170.130.10">
    <property type="entry name" value="TonB-dependent receptor, plug domain"/>
    <property type="match status" value="1"/>
</dbReference>
<reference evidence="4 5" key="1">
    <citation type="submission" date="2021-03" db="EMBL/GenBank/DDBJ databases">
        <authorList>
            <person name="Kim M.K."/>
        </authorList>
    </citation>
    <scope>NUCLEOTIDE SEQUENCE [LARGE SCALE GENOMIC DNA]</scope>
    <source>
        <strain evidence="4 5">BT507</strain>
    </source>
</reference>
<dbReference type="Pfam" id="PF07715">
    <property type="entry name" value="Plug"/>
    <property type="match status" value="1"/>
</dbReference>
<gene>
    <name evidence="4" type="ORF">J4D97_23275</name>
</gene>
<dbReference type="PANTHER" id="PTHR30069">
    <property type="entry name" value="TONB-DEPENDENT OUTER MEMBRANE RECEPTOR"/>
    <property type="match status" value="1"/>
</dbReference>
<dbReference type="InterPro" id="IPR023997">
    <property type="entry name" value="TonB-dep_OMP_SusC/RagA_CS"/>
</dbReference>
<keyword evidence="2" id="KW-0472">Membrane</keyword>
<keyword evidence="2" id="KW-0813">Transport</keyword>
<feature type="non-terminal residue" evidence="4">
    <location>
        <position position="142"/>
    </location>
</feature>
<dbReference type="PROSITE" id="PS52016">
    <property type="entry name" value="TONB_DEPENDENT_REC_3"/>
    <property type="match status" value="1"/>
</dbReference>
<dbReference type="InterPro" id="IPR039426">
    <property type="entry name" value="TonB-dep_rcpt-like"/>
</dbReference>
<dbReference type="InterPro" id="IPR037066">
    <property type="entry name" value="Plug_dom_sf"/>
</dbReference>
<sequence>QLSEVVVTAQNVERTRNSLAYAATVIEGDKITVARNPNAINGLAGKVAGLNVRQNNVMGGSTNVTIRGTKSLFGNNQALFVVDGIPISNANTNTSGQVTGRGGYDYGNAAADVNPDDVASMTVLKGAAATALYGERAANGVI</sequence>
<protein>
    <submittedName>
        <fullName evidence="4">TonB-dependent receptor plug domain-containing protein</fullName>
    </submittedName>
</protein>
<feature type="non-terminal residue" evidence="4">
    <location>
        <position position="1"/>
    </location>
</feature>
<dbReference type="PANTHER" id="PTHR30069:SF29">
    <property type="entry name" value="HEMOGLOBIN AND HEMOGLOBIN-HAPTOGLOBIN-BINDING PROTEIN 1-RELATED"/>
    <property type="match status" value="1"/>
</dbReference>
<keyword evidence="1" id="KW-0732">Signal</keyword>
<comment type="subcellular location">
    <subcellularLocation>
        <location evidence="2">Cell outer membrane</location>
        <topology evidence="2">Multi-pass membrane protein</topology>
    </subcellularLocation>
</comment>
<dbReference type="NCBIfam" id="TIGR04057">
    <property type="entry name" value="SusC_RagA_signa"/>
    <property type="match status" value="1"/>
</dbReference>
<keyword evidence="5" id="KW-1185">Reference proteome</keyword>
<keyword evidence="4" id="KW-0675">Receptor</keyword>
<name>A0ABS3TIT5_9BACT</name>
<accession>A0ABS3TIT5</accession>
<keyword evidence="2" id="KW-0812">Transmembrane</keyword>
<comment type="similarity">
    <text evidence="2">Belongs to the TonB-dependent receptor family.</text>
</comment>
<dbReference type="EMBL" id="JAGETX010000124">
    <property type="protein sequence ID" value="MBO3273582.1"/>
    <property type="molecule type" value="Genomic_DNA"/>
</dbReference>
<evidence type="ECO:0000256" key="2">
    <source>
        <dbReference type="PROSITE-ProRule" id="PRU01360"/>
    </source>
</evidence>
<organism evidence="4 5">
    <name type="scientific">Hymenobacter defluvii</name>
    <dbReference type="NCBI Taxonomy" id="2054411"/>
    <lineage>
        <taxon>Bacteria</taxon>
        <taxon>Pseudomonadati</taxon>
        <taxon>Bacteroidota</taxon>
        <taxon>Cytophagia</taxon>
        <taxon>Cytophagales</taxon>
        <taxon>Hymenobacteraceae</taxon>
        <taxon>Hymenobacter</taxon>
    </lineage>
</organism>
<dbReference type="RefSeq" id="WP_208309667.1">
    <property type="nucleotide sequence ID" value="NZ_JAGETX010000124.1"/>
</dbReference>
<evidence type="ECO:0000256" key="1">
    <source>
        <dbReference type="ARBA" id="ARBA00022729"/>
    </source>
</evidence>
<proteinExistence type="inferred from homology"/>
<evidence type="ECO:0000259" key="3">
    <source>
        <dbReference type="Pfam" id="PF07715"/>
    </source>
</evidence>